<dbReference type="AlphaFoldDB" id="A0A3B0WP65"/>
<dbReference type="EMBL" id="UOFD01000073">
    <property type="protein sequence ID" value="VAW54203.1"/>
    <property type="molecule type" value="Genomic_DNA"/>
</dbReference>
<accession>A0A3B0WP65</accession>
<reference evidence="1" key="1">
    <citation type="submission" date="2018-06" db="EMBL/GenBank/DDBJ databases">
        <authorList>
            <person name="Zhirakovskaya E."/>
        </authorList>
    </citation>
    <scope>NUCLEOTIDE SEQUENCE</scope>
</reference>
<organism evidence="1">
    <name type="scientific">hydrothermal vent metagenome</name>
    <dbReference type="NCBI Taxonomy" id="652676"/>
    <lineage>
        <taxon>unclassified sequences</taxon>
        <taxon>metagenomes</taxon>
        <taxon>ecological metagenomes</taxon>
    </lineage>
</organism>
<name>A0A3B0WP65_9ZZZZ</name>
<sequence length="176" mass="20408">MLSFFNILVIVANMQVVQPVTIKSTELEVVFTSRTPNQMGSFYEARGFPKEMRDILKQQCFITVGISNTSDKKIWLDLSRWKFTVDGKPLKRENRGYWKKRWQKMGMPLNKQSTFRWTLIPEILDYLPNEREGGNLVLPFTNKPISLSATFFTGEKKQGKTITINTDKLFCAEDAQ</sequence>
<proteinExistence type="predicted"/>
<gene>
    <name evidence="1" type="ORF">MNBD_GAMMA06-1279</name>
</gene>
<protein>
    <submittedName>
        <fullName evidence="1">Uncharacterized protein</fullName>
    </submittedName>
</protein>
<evidence type="ECO:0000313" key="1">
    <source>
        <dbReference type="EMBL" id="VAW54203.1"/>
    </source>
</evidence>